<gene>
    <name evidence="4" type="ORF">SCF082_LOCUS23883</name>
</gene>
<keyword evidence="1" id="KW-0677">Repeat</keyword>
<dbReference type="Proteomes" id="UP001642464">
    <property type="component" value="Unassembled WGS sequence"/>
</dbReference>
<feature type="repeat" description="ANK" evidence="3">
    <location>
        <begin position="36"/>
        <end position="68"/>
    </location>
</feature>
<feature type="non-terminal residue" evidence="4">
    <location>
        <position position="1"/>
    </location>
</feature>
<dbReference type="InterPro" id="IPR036770">
    <property type="entry name" value="Ankyrin_rpt-contain_sf"/>
</dbReference>
<name>A0ABP0LRR7_9DINO</name>
<evidence type="ECO:0000256" key="2">
    <source>
        <dbReference type="ARBA" id="ARBA00023043"/>
    </source>
</evidence>
<sequence length="138" mass="14845">QDLNQDPLACAARTGNVGEVLRLLEQGQNPNRGDELGETPLFEAAACGSVEVVAALLVHRADPEQTSFSGGLAADLATEPVTKTLLATYAGLPVSDEEKANCCKAIEDDELREAVANRFRAEMFRGSVLPRYMQKLRA</sequence>
<dbReference type="PANTHER" id="PTHR24171:SF8">
    <property type="entry name" value="BRCA1-ASSOCIATED RING DOMAIN PROTEIN 1"/>
    <property type="match status" value="1"/>
</dbReference>
<accession>A0ABP0LRR7</accession>
<evidence type="ECO:0000256" key="1">
    <source>
        <dbReference type="ARBA" id="ARBA00022737"/>
    </source>
</evidence>
<dbReference type="SUPFAM" id="SSF48403">
    <property type="entry name" value="Ankyrin repeat"/>
    <property type="match status" value="1"/>
</dbReference>
<reference evidence="4 5" key="1">
    <citation type="submission" date="2024-02" db="EMBL/GenBank/DDBJ databases">
        <authorList>
            <person name="Chen Y."/>
            <person name="Shah S."/>
            <person name="Dougan E. K."/>
            <person name="Thang M."/>
            <person name="Chan C."/>
        </authorList>
    </citation>
    <scope>NUCLEOTIDE SEQUENCE [LARGE SCALE GENOMIC DNA]</scope>
</reference>
<keyword evidence="5" id="KW-1185">Reference proteome</keyword>
<keyword evidence="2 3" id="KW-0040">ANK repeat</keyword>
<proteinExistence type="predicted"/>
<dbReference type="EMBL" id="CAXAMM010017514">
    <property type="protein sequence ID" value="CAK9041312.1"/>
    <property type="molecule type" value="Genomic_DNA"/>
</dbReference>
<dbReference type="Gene3D" id="1.25.40.20">
    <property type="entry name" value="Ankyrin repeat-containing domain"/>
    <property type="match status" value="1"/>
</dbReference>
<dbReference type="Pfam" id="PF12796">
    <property type="entry name" value="Ank_2"/>
    <property type="match status" value="1"/>
</dbReference>
<evidence type="ECO:0000256" key="3">
    <source>
        <dbReference type="PROSITE-ProRule" id="PRU00023"/>
    </source>
</evidence>
<organism evidence="4 5">
    <name type="scientific">Durusdinium trenchii</name>
    <dbReference type="NCBI Taxonomy" id="1381693"/>
    <lineage>
        <taxon>Eukaryota</taxon>
        <taxon>Sar</taxon>
        <taxon>Alveolata</taxon>
        <taxon>Dinophyceae</taxon>
        <taxon>Suessiales</taxon>
        <taxon>Symbiodiniaceae</taxon>
        <taxon>Durusdinium</taxon>
    </lineage>
</organism>
<dbReference type="InterPro" id="IPR002110">
    <property type="entry name" value="Ankyrin_rpt"/>
</dbReference>
<protein>
    <submittedName>
        <fullName evidence="4">Ankyrin-1 (ANK-1) (Erythrocyte ankyrin)</fullName>
    </submittedName>
</protein>
<dbReference type="SMART" id="SM00248">
    <property type="entry name" value="ANK"/>
    <property type="match status" value="2"/>
</dbReference>
<evidence type="ECO:0000313" key="4">
    <source>
        <dbReference type="EMBL" id="CAK9041312.1"/>
    </source>
</evidence>
<evidence type="ECO:0000313" key="5">
    <source>
        <dbReference type="Proteomes" id="UP001642464"/>
    </source>
</evidence>
<dbReference type="PROSITE" id="PS50088">
    <property type="entry name" value="ANK_REPEAT"/>
    <property type="match status" value="1"/>
</dbReference>
<comment type="caution">
    <text evidence="4">The sequence shown here is derived from an EMBL/GenBank/DDBJ whole genome shotgun (WGS) entry which is preliminary data.</text>
</comment>
<dbReference type="PANTHER" id="PTHR24171">
    <property type="entry name" value="ANKYRIN REPEAT DOMAIN-CONTAINING PROTEIN 39-RELATED"/>
    <property type="match status" value="1"/>
</dbReference>